<protein>
    <submittedName>
        <fullName evidence="2">Peptide deformylase</fullName>
    </submittedName>
</protein>
<dbReference type="Gene3D" id="3.90.45.10">
    <property type="entry name" value="Peptide deformylase"/>
    <property type="match status" value="1"/>
</dbReference>
<dbReference type="InterPro" id="IPR036821">
    <property type="entry name" value="Peptide_deformylase_sf"/>
</dbReference>
<comment type="similarity">
    <text evidence="1">Belongs to the polypeptide deformylase family.</text>
</comment>
<dbReference type="SUPFAM" id="SSF56420">
    <property type="entry name" value="Peptide deformylase"/>
    <property type="match status" value="1"/>
</dbReference>
<proteinExistence type="inferred from homology"/>
<reference evidence="2 3" key="1">
    <citation type="submission" date="2018-03" db="EMBL/GenBank/DDBJ databases">
        <title>Genomic Encyclopedia of Type Strains, Phase III (KMG-III): the genomes of soil and plant-associated and newly described type strains.</title>
        <authorList>
            <person name="Whitman W."/>
        </authorList>
    </citation>
    <scope>NUCLEOTIDE SEQUENCE [LARGE SCALE GENOMIC DNA]</scope>
    <source>
        <strain evidence="2 3">CGMCC 4.7104</strain>
    </source>
</reference>
<gene>
    <name evidence="2" type="ORF">B0I32_115315</name>
</gene>
<dbReference type="InterPro" id="IPR023635">
    <property type="entry name" value="Peptide_deformylase"/>
</dbReference>
<sequence>MRVISRGLFNFGRHMISVMNRAEGIGLAANQVGVPLQVLAHDFGRVVPQIMVNPEILRSKGTWSYGEGCLSLKIEGTAADVVRPKIITAVATLPTSQTIIVQADEILARVLQHEIDHLNGIEYVQRLIGTDQLEVYSKIEGRGINLSCIPPMPYART</sequence>
<dbReference type="PRINTS" id="PR01576">
    <property type="entry name" value="PDEFORMYLASE"/>
</dbReference>
<dbReference type="GO" id="GO:0042586">
    <property type="term" value="F:peptide deformylase activity"/>
    <property type="evidence" value="ECO:0007669"/>
    <property type="project" value="InterPro"/>
</dbReference>
<comment type="caution">
    <text evidence="2">The sequence shown here is derived from an EMBL/GenBank/DDBJ whole genome shotgun (WGS) entry which is preliminary data.</text>
</comment>
<dbReference type="Pfam" id="PF01327">
    <property type="entry name" value="Pep_deformylase"/>
    <property type="match status" value="1"/>
</dbReference>
<evidence type="ECO:0000313" key="2">
    <source>
        <dbReference type="EMBL" id="PRX61458.1"/>
    </source>
</evidence>
<evidence type="ECO:0000313" key="3">
    <source>
        <dbReference type="Proteomes" id="UP000238312"/>
    </source>
</evidence>
<dbReference type="AlphaFoldDB" id="A0A2T0MSL3"/>
<evidence type="ECO:0000256" key="1">
    <source>
        <dbReference type="ARBA" id="ARBA00010759"/>
    </source>
</evidence>
<dbReference type="Proteomes" id="UP000238312">
    <property type="component" value="Unassembled WGS sequence"/>
</dbReference>
<dbReference type="PANTHER" id="PTHR10458">
    <property type="entry name" value="PEPTIDE DEFORMYLASE"/>
    <property type="match status" value="1"/>
</dbReference>
<keyword evidence="3" id="KW-1185">Reference proteome</keyword>
<dbReference type="PIRSF" id="PIRSF004749">
    <property type="entry name" value="Pep_def"/>
    <property type="match status" value="1"/>
</dbReference>
<dbReference type="EMBL" id="PVNG01000015">
    <property type="protein sequence ID" value="PRX61458.1"/>
    <property type="molecule type" value="Genomic_DNA"/>
</dbReference>
<name>A0A2T0MSL3_9ACTN</name>
<dbReference type="PANTHER" id="PTHR10458:SF22">
    <property type="entry name" value="PEPTIDE DEFORMYLASE"/>
    <property type="match status" value="1"/>
</dbReference>
<accession>A0A2T0MSL3</accession>
<organism evidence="2 3">
    <name type="scientific">Nonomuraea fuscirosea</name>
    <dbReference type="NCBI Taxonomy" id="1291556"/>
    <lineage>
        <taxon>Bacteria</taxon>
        <taxon>Bacillati</taxon>
        <taxon>Actinomycetota</taxon>
        <taxon>Actinomycetes</taxon>
        <taxon>Streptosporangiales</taxon>
        <taxon>Streptosporangiaceae</taxon>
        <taxon>Nonomuraea</taxon>
    </lineage>
</organism>